<dbReference type="EMBL" id="CP042582">
    <property type="protein sequence ID" value="QEX22351.1"/>
    <property type="molecule type" value="Genomic_DNA"/>
</dbReference>
<keyword evidence="3" id="KW-1185">Reference proteome</keyword>
<gene>
    <name evidence="2" type="ORF">FRZ61_22810</name>
</gene>
<feature type="transmembrane region" description="Helical" evidence="1">
    <location>
        <begin position="46"/>
        <end position="67"/>
    </location>
</feature>
<feature type="transmembrane region" description="Helical" evidence="1">
    <location>
        <begin position="7"/>
        <end position="26"/>
    </location>
</feature>
<evidence type="ECO:0000313" key="3">
    <source>
        <dbReference type="Proteomes" id="UP000325797"/>
    </source>
</evidence>
<dbReference type="InterPro" id="IPR009935">
    <property type="entry name" value="DUF1467"/>
</dbReference>
<reference evidence="2 3" key="1">
    <citation type="submission" date="2019-08" db="EMBL/GenBank/DDBJ databases">
        <title>Hyperibacter terrae gen. nov., sp. nov. and Hyperibacter viscosus sp. nov., two new members in the family Rhodospirillaceae isolated from the rhizosphere of Hypericum perforatum.</title>
        <authorList>
            <person name="Noviana Z."/>
        </authorList>
    </citation>
    <scope>NUCLEOTIDE SEQUENCE [LARGE SCALE GENOMIC DNA]</scope>
    <source>
        <strain evidence="2 3">R5959</strain>
    </source>
</reference>
<evidence type="ECO:0008006" key="4">
    <source>
        <dbReference type="Google" id="ProtNLM"/>
    </source>
</evidence>
<protein>
    <recommendedName>
        <fullName evidence="4">DUF1467 domain-containing protein</fullName>
    </recommendedName>
</protein>
<sequence>MSPVTGIVVYLIIWWTVLFAVLPWGVHVSEKTEPGHADSAPARPLLVKKAIVTTLISAVIWIGFYFLQRSNLISFRAG</sequence>
<keyword evidence="1" id="KW-1133">Transmembrane helix</keyword>
<organism evidence="2 3">
    <name type="scientific">Hypericibacter adhaerens</name>
    <dbReference type="NCBI Taxonomy" id="2602016"/>
    <lineage>
        <taxon>Bacteria</taxon>
        <taxon>Pseudomonadati</taxon>
        <taxon>Pseudomonadota</taxon>
        <taxon>Alphaproteobacteria</taxon>
        <taxon>Rhodospirillales</taxon>
        <taxon>Dongiaceae</taxon>
        <taxon>Hypericibacter</taxon>
    </lineage>
</organism>
<evidence type="ECO:0000256" key="1">
    <source>
        <dbReference type="SAM" id="Phobius"/>
    </source>
</evidence>
<dbReference type="Pfam" id="PF07330">
    <property type="entry name" value="DUF1467"/>
    <property type="match status" value="1"/>
</dbReference>
<keyword evidence="1" id="KW-0472">Membrane</keyword>
<dbReference type="Proteomes" id="UP000325797">
    <property type="component" value="Chromosome"/>
</dbReference>
<dbReference type="RefSeq" id="WP_151117646.1">
    <property type="nucleotide sequence ID" value="NZ_CP042582.1"/>
</dbReference>
<evidence type="ECO:0000313" key="2">
    <source>
        <dbReference type="EMBL" id="QEX22351.1"/>
    </source>
</evidence>
<dbReference type="AlphaFoldDB" id="A0A5J6MYH2"/>
<accession>A0A5J6MYH2</accession>
<dbReference type="KEGG" id="hadh:FRZ61_22810"/>
<dbReference type="OrthoDB" id="9804637at2"/>
<proteinExistence type="predicted"/>
<name>A0A5J6MYH2_9PROT</name>
<keyword evidence="1" id="KW-0812">Transmembrane</keyword>